<proteinExistence type="predicted"/>
<dbReference type="GO" id="GO:0035269">
    <property type="term" value="P:protein O-linked glycosylation via mannose"/>
    <property type="evidence" value="ECO:0007669"/>
    <property type="project" value="TreeGrafter"/>
</dbReference>
<dbReference type="EMBL" id="JABSTU010000007">
    <property type="protein sequence ID" value="KAH8026761.1"/>
    <property type="molecule type" value="Genomic_DNA"/>
</dbReference>
<reference evidence="2" key="2">
    <citation type="submission" date="2021-09" db="EMBL/GenBank/DDBJ databases">
        <authorList>
            <person name="Jia N."/>
            <person name="Wang J."/>
            <person name="Shi W."/>
            <person name="Du L."/>
            <person name="Sun Y."/>
            <person name="Zhan W."/>
            <person name="Jiang J."/>
            <person name="Wang Q."/>
            <person name="Zhang B."/>
            <person name="Ji P."/>
            <person name="Sakyi L.B."/>
            <person name="Cui X."/>
            <person name="Yuan T."/>
            <person name="Jiang B."/>
            <person name="Yang W."/>
            <person name="Lam T.T.-Y."/>
            <person name="Chang Q."/>
            <person name="Ding S."/>
            <person name="Wang X."/>
            <person name="Zhu J."/>
            <person name="Ruan X."/>
            <person name="Zhao L."/>
            <person name="Wei J."/>
            <person name="Que T."/>
            <person name="Du C."/>
            <person name="Cheng J."/>
            <person name="Dai P."/>
            <person name="Han X."/>
            <person name="Huang E."/>
            <person name="Gao Y."/>
            <person name="Liu J."/>
            <person name="Shao H."/>
            <person name="Ye R."/>
            <person name="Li L."/>
            <person name="Wei W."/>
            <person name="Wang X."/>
            <person name="Wang C."/>
            <person name="Huo Q."/>
            <person name="Li W."/>
            <person name="Guo W."/>
            <person name="Chen H."/>
            <person name="Chen S."/>
            <person name="Zhou L."/>
            <person name="Zhou L."/>
            <person name="Ni X."/>
            <person name="Tian J."/>
            <person name="Zhou Y."/>
            <person name="Sheng Y."/>
            <person name="Liu T."/>
            <person name="Pan Y."/>
            <person name="Xia L."/>
            <person name="Li J."/>
            <person name="Zhao F."/>
            <person name="Cao W."/>
        </authorList>
    </citation>
    <scope>NUCLEOTIDE SEQUENCE</scope>
    <source>
        <strain evidence="2">Rmic-2018</strain>
        <tissue evidence="2">Larvae</tissue>
    </source>
</reference>
<keyword evidence="1" id="KW-0812">Transmembrane</keyword>
<evidence type="ECO:0000313" key="2">
    <source>
        <dbReference type="EMBL" id="KAH8026761.1"/>
    </source>
</evidence>
<gene>
    <name evidence="2" type="ORF">HPB51_024310</name>
</gene>
<evidence type="ECO:0008006" key="4">
    <source>
        <dbReference type="Google" id="ProtNLM"/>
    </source>
</evidence>
<keyword evidence="1" id="KW-0472">Membrane</keyword>
<sequence length="145" mass="16727">MLEAANFTRTLRLADCSQASSGGRKLTWRLYGGCRVGWRWYVVVCALSWLCYVNALGCGFVFDDASAIRDNRDLRPSTPIGRLFVNDFWGTPIHKEQSHKSYRPLCVLTFRLNYWLHELRPIGYHMGNVFLHSLVAMLFLRPSLL</sequence>
<comment type="caution">
    <text evidence="2">The sequence shown here is derived from an EMBL/GenBank/DDBJ whole genome shotgun (WGS) entry which is preliminary data.</text>
</comment>
<accession>A0A9J6DXZ7</accession>
<dbReference type="VEuPathDB" id="VectorBase:LOC119169114"/>
<keyword evidence="3" id="KW-1185">Reference proteome</keyword>
<dbReference type="PANTHER" id="PTHR44395">
    <property type="match status" value="1"/>
</dbReference>
<protein>
    <recommendedName>
        <fullName evidence="4">Transmembrane and TPR repeat-containing protein 3</fullName>
    </recommendedName>
</protein>
<evidence type="ECO:0000313" key="3">
    <source>
        <dbReference type="Proteomes" id="UP000821866"/>
    </source>
</evidence>
<feature type="transmembrane region" description="Helical" evidence="1">
    <location>
        <begin position="38"/>
        <end position="62"/>
    </location>
</feature>
<keyword evidence="1" id="KW-1133">Transmembrane helix</keyword>
<dbReference type="PANTHER" id="PTHR44395:SF1">
    <property type="entry name" value="PROTEIN O-MANNOSYL-TRANSFERASE TMTC3"/>
    <property type="match status" value="1"/>
</dbReference>
<dbReference type="GO" id="GO:0005783">
    <property type="term" value="C:endoplasmic reticulum"/>
    <property type="evidence" value="ECO:0007669"/>
    <property type="project" value="TreeGrafter"/>
</dbReference>
<reference evidence="2" key="1">
    <citation type="journal article" date="2020" name="Cell">
        <title>Large-Scale Comparative Analyses of Tick Genomes Elucidate Their Genetic Diversity and Vector Capacities.</title>
        <authorList>
            <consortium name="Tick Genome and Microbiome Consortium (TIGMIC)"/>
            <person name="Jia N."/>
            <person name="Wang J."/>
            <person name="Shi W."/>
            <person name="Du L."/>
            <person name="Sun Y."/>
            <person name="Zhan W."/>
            <person name="Jiang J.F."/>
            <person name="Wang Q."/>
            <person name="Zhang B."/>
            <person name="Ji P."/>
            <person name="Bell-Sakyi L."/>
            <person name="Cui X.M."/>
            <person name="Yuan T.T."/>
            <person name="Jiang B.G."/>
            <person name="Yang W.F."/>
            <person name="Lam T.T."/>
            <person name="Chang Q.C."/>
            <person name="Ding S.J."/>
            <person name="Wang X.J."/>
            <person name="Zhu J.G."/>
            <person name="Ruan X.D."/>
            <person name="Zhao L."/>
            <person name="Wei J.T."/>
            <person name="Ye R.Z."/>
            <person name="Que T.C."/>
            <person name="Du C.H."/>
            <person name="Zhou Y.H."/>
            <person name="Cheng J.X."/>
            <person name="Dai P.F."/>
            <person name="Guo W.B."/>
            <person name="Han X.H."/>
            <person name="Huang E.J."/>
            <person name="Li L.F."/>
            <person name="Wei W."/>
            <person name="Gao Y.C."/>
            <person name="Liu J.Z."/>
            <person name="Shao H.Z."/>
            <person name="Wang X."/>
            <person name="Wang C.C."/>
            <person name="Yang T.C."/>
            <person name="Huo Q.B."/>
            <person name="Li W."/>
            <person name="Chen H.Y."/>
            <person name="Chen S.E."/>
            <person name="Zhou L.G."/>
            <person name="Ni X.B."/>
            <person name="Tian J.H."/>
            <person name="Sheng Y."/>
            <person name="Liu T."/>
            <person name="Pan Y.S."/>
            <person name="Xia L.Y."/>
            <person name="Li J."/>
            <person name="Zhao F."/>
            <person name="Cao W.C."/>
        </authorList>
    </citation>
    <scope>NUCLEOTIDE SEQUENCE</scope>
    <source>
        <strain evidence="2">Rmic-2018</strain>
    </source>
</reference>
<organism evidence="2 3">
    <name type="scientific">Rhipicephalus microplus</name>
    <name type="common">Cattle tick</name>
    <name type="synonym">Boophilus microplus</name>
    <dbReference type="NCBI Taxonomy" id="6941"/>
    <lineage>
        <taxon>Eukaryota</taxon>
        <taxon>Metazoa</taxon>
        <taxon>Ecdysozoa</taxon>
        <taxon>Arthropoda</taxon>
        <taxon>Chelicerata</taxon>
        <taxon>Arachnida</taxon>
        <taxon>Acari</taxon>
        <taxon>Parasitiformes</taxon>
        <taxon>Ixodida</taxon>
        <taxon>Ixodoidea</taxon>
        <taxon>Ixodidae</taxon>
        <taxon>Rhipicephalinae</taxon>
        <taxon>Rhipicephalus</taxon>
        <taxon>Boophilus</taxon>
    </lineage>
</organism>
<name>A0A9J6DXZ7_RHIMP</name>
<evidence type="ECO:0000256" key="1">
    <source>
        <dbReference type="SAM" id="Phobius"/>
    </source>
</evidence>
<dbReference type="GO" id="GO:0000030">
    <property type="term" value="F:mannosyltransferase activity"/>
    <property type="evidence" value="ECO:0007669"/>
    <property type="project" value="TreeGrafter"/>
</dbReference>
<dbReference type="AlphaFoldDB" id="A0A9J6DXZ7"/>
<dbReference type="Proteomes" id="UP000821866">
    <property type="component" value="Unassembled WGS sequence"/>
</dbReference>